<comment type="caution">
    <text evidence="1">The sequence shown here is derived from an EMBL/GenBank/DDBJ whole genome shotgun (WGS) entry which is preliminary data.</text>
</comment>
<name>A0ACC2P8J1_9HYME</name>
<organism evidence="1 2">
    <name type="scientific">Eretmocerus hayati</name>
    <dbReference type="NCBI Taxonomy" id="131215"/>
    <lineage>
        <taxon>Eukaryota</taxon>
        <taxon>Metazoa</taxon>
        <taxon>Ecdysozoa</taxon>
        <taxon>Arthropoda</taxon>
        <taxon>Hexapoda</taxon>
        <taxon>Insecta</taxon>
        <taxon>Pterygota</taxon>
        <taxon>Neoptera</taxon>
        <taxon>Endopterygota</taxon>
        <taxon>Hymenoptera</taxon>
        <taxon>Apocrita</taxon>
        <taxon>Proctotrupomorpha</taxon>
        <taxon>Chalcidoidea</taxon>
        <taxon>Aphelinidae</taxon>
        <taxon>Aphelininae</taxon>
        <taxon>Eretmocerus</taxon>
    </lineage>
</organism>
<protein>
    <submittedName>
        <fullName evidence="1">Uncharacterized protein</fullName>
    </submittedName>
</protein>
<keyword evidence="2" id="KW-1185">Reference proteome</keyword>
<reference evidence="1" key="1">
    <citation type="submission" date="2023-04" db="EMBL/GenBank/DDBJ databases">
        <title>A chromosome-level genome assembly of the parasitoid wasp Eretmocerus hayati.</title>
        <authorList>
            <person name="Zhong Y."/>
            <person name="Liu S."/>
            <person name="Liu Y."/>
        </authorList>
    </citation>
    <scope>NUCLEOTIDE SEQUENCE</scope>
    <source>
        <strain evidence="1">ZJU_SS_LIU_2023</strain>
    </source>
</reference>
<dbReference type="Proteomes" id="UP001239111">
    <property type="component" value="Chromosome 2"/>
</dbReference>
<sequence>MFDNSGENVSGFGADLWKIIAEFLNFTMVIHNCSRETYYSLRDPENFSNMMNLIEADNLIIPVATTDIDGFDAYDFTFALTIWGNRLFTKPDYSLKRTWMLASFSNDIWCFLVLFHLLLSTMSSIIQLTSGSNETCGIKRLFLERLFLCFGALCSRGNEFFSTKKKQKIFTICTSLFSWLIVTSFSSKIYVIFTETDLLPPFVDVKSLFYDTDYKILVVEESDSYSWMKTEQEPVTAQILKSKRVEYFEDYEPMWNAACSDDHRSAVLQYSTLNIVIKLHETGIISYLHNRWHYIEHPRTPSPRPYTPITLDAIFLPLIIVMTGLGLSVAFLVIENTFYHVRVNVTQKKHKQYTNNAVRHH</sequence>
<dbReference type="EMBL" id="CM056742">
    <property type="protein sequence ID" value="KAJ8679748.1"/>
    <property type="molecule type" value="Genomic_DNA"/>
</dbReference>
<evidence type="ECO:0000313" key="1">
    <source>
        <dbReference type="EMBL" id="KAJ8679748.1"/>
    </source>
</evidence>
<evidence type="ECO:0000313" key="2">
    <source>
        <dbReference type="Proteomes" id="UP001239111"/>
    </source>
</evidence>
<proteinExistence type="predicted"/>
<accession>A0ACC2P8J1</accession>
<gene>
    <name evidence="1" type="ORF">QAD02_015535</name>
</gene>